<dbReference type="EMBL" id="CP029077">
    <property type="protein sequence ID" value="QED23654.1"/>
    <property type="molecule type" value="Genomic_DNA"/>
</dbReference>
<dbReference type="Proteomes" id="UP000321934">
    <property type="component" value="Chromosome"/>
</dbReference>
<name>A0A5B8XHY3_9RICK</name>
<feature type="compositionally biased region" description="Basic residues" evidence="2">
    <location>
        <begin position="74"/>
        <end position="86"/>
    </location>
</feature>
<evidence type="ECO:0000313" key="4">
    <source>
        <dbReference type="Proteomes" id="UP000321934"/>
    </source>
</evidence>
<feature type="compositionally biased region" description="Basic and acidic residues" evidence="2">
    <location>
        <begin position="498"/>
        <end position="507"/>
    </location>
</feature>
<feature type="region of interest" description="Disordered" evidence="2">
    <location>
        <begin position="68"/>
        <end position="89"/>
    </location>
</feature>
<feature type="compositionally biased region" description="Basic residues" evidence="2">
    <location>
        <begin position="508"/>
        <end position="517"/>
    </location>
</feature>
<feature type="region of interest" description="Disordered" evidence="2">
    <location>
        <begin position="1"/>
        <end position="26"/>
    </location>
</feature>
<feature type="region of interest" description="Disordered" evidence="2">
    <location>
        <begin position="352"/>
        <end position="375"/>
    </location>
</feature>
<feature type="compositionally biased region" description="Polar residues" evidence="2">
    <location>
        <begin position="483"/>
        <end position="496"/>
    </location>
</feature>
<sequence>MGKSFFNRRKGNNSEKSIVSEDEDLQLNNPVEKKITKYKQSTSGEVEATDALIDKILEEINQSKNENGEIMLAKRQRKKSKGKGKGKKGEIMLTEAQRGSLRAILNKFTPTDDNEYMVKATRLLAGNPSCIAGIYIAIKDSDTNDKQILQTIQSYIDDAAKRTQNDKTINKVNNGKQEGGKTPLNNSQQTYLRAILNKFTPTNNSRREEVARLLADNPSCISGIYFEISNRKITDDEKILQTIHSHIDDATKHAQNDKTINKVNNGKQEGGKTPLNNSQQTYLRAILNKFTSTDDSKREEVARLLADNPSCISGIYFEISNSKIKNDEQILATIEGYIKRQKNRQNTYLQNKQEQQEDLQPQDQLEEENNQDQFEEEEIYCSQSYSRPPLCPRLTFNNLGRRAKPFDQDENEDQFEQEGQNFNQEDLQVEQPRSLILIKQQNKQAEITNKQQRKQKAVLHNQYLSQKQYINQQQYPDQEQEQNANQRSSTLRNLTRPNYKEDVERNRSRNNSKMHYK</sequence>
<evidence type="ECO:0000256" key="2">
    <source>
        <dbReference type="SAM" id="MobiDB-lite"/>
    </source>
</evidence>
<protein>
    <submittedName>
        <fullName evidence="3">Uncharacterized protein</fullName>
    </submittedName>
</protein>
<dbReference type="AlphaFoldDB" id="A0A5B8XHY3"/>
<accession>A0A5B8XHY3</accession>
<feature type="region of interest" description="Disordered" evidence="2">
    <location>
        <begin position="474"/>
        <end position="517"/>
    </location>
</feature>
<reference evidence="3 4" key="1">
    <citation type="journal article" date="2019" name="ISME J.">
        <title>Deianiraea, an extracellular bacterium associated with the ciliate Paramecium, suggests an alternative scenario for the evolution of Rickettsiales.</title>
        <authorList>
            <person name="Castelli M."/>
            <person name="Sabaneyeva E."/>
            <person name="Lanzoni O."/>
            <person name="Lebedeva N."/>
            <person name="Floriano A.M."/>
            <person name="Gaiarsa S."/>
            <person name="Benken K."/>
            <person name="Modeo L."/>
            <person name="Bandi C."/>
            <person name="Potekhin A."/>
            <person name="Sassera D."/>
            <person name="Petroni G."/>
        </authorList>
    </citation>
    <scope>NUCLEOTIDE SEQUENCE [LARGE SCALE GENOMIC DNA]</scope>
    <source>
        <strain evidence="3">CyL4-1</strain>
    </source>
</reference>
<organism evidence="3 4">
    <name type="scientific">Candidatus Deianiraea vastatrix</name>
    <dbReference type="NCBI Taxonomy" id="2163644"/>
    <lineage>
        <taxon>Bacteria</taxon>
        <taxon>Pseudomonadati</taxon>
        <taxon>Pseudomonadota</taxon>
        <taxon>Alphaproteobacteria</taxon>
        <taxon>Rickettsiales</taxon>
        <taxon>Candidatus Deianiraeaceae</taxon>
        <taxon>Candidatus Deianiraea</taxon>
    </lineage>
</organism>
<proteinExistence type="predicted"/>
<keyword evidence="1" id="KW-0175">Coiled coil</keyword>
<feature type="compositionally biased region" description="Acidic residues" evidence="2">
    <location>
        <begin position="364"/>
        <end position="375"/>
    </location>
</feature>
<dbReference type="RefSeq" id="WP_146820918.1">
    <property type="nucleotide sequence ID" value="NZ_CP029077.1"/>
</dbReference>
<feature type="coiled-coil region" evidence="1">
    <location>
        <begin position="435"/>
        <end position="462"/>
    </location>
</feature>
<gene>
    <name evidence="3" type="ORF">Deia_00867</name>
</gene>
<feature type="compositionally biased region" description="Low complexity" evidence="2">
    <location>
        <begin position="352"/>
        <end position="363"/>
    </location>
</feature>
<feature type="compositionally biased region" description="Basic residues" evidence="2">
    <location>
        <begin position="1"/>
        <end position="11"/>
    </location>
</feature>
<evidence type="ECO:0000313" key="3">
    <source>
        <dbReference type="EMBL" id="QED23654.1"/>
    </source>
</evidence>
<evidence type="ECO:0000256" key="1">
    <source>
        <dbReference type="SAM" id="Coils"/>
    </source>
</evidence>
<keyword evidence="4" id="KW-1185">Reference proteome</keyword>